<dbReference type="AlphaFoldDB" id="W4QHJ3"/>
<dbReference type="Proteomes" id="UP000018895">
    <property type="component" value="Unassembled WGS sequence"/>
</dbReference>
<gene>
    <name evidence="2" type="ORF">JCM9152_2843</name>
</gene>
<accession>W4QHJ3</accession>
<feature type="domain" description="Polymerase beta nucleotidyltransferase" evidence="1">
    <location>
        <begin position="6"/>
        <end position="94"/>
    </location>
</feature>
<dbReference type="STRING" id="1236971.JCM9152_2843"/>
<dbReference type="InterPro" id="IPR052930">
    <property type="entry name" value="TA_antitoxin_MntA"/>
</dbReference>
<keyword evidence="3" id="KW-1185">Reference proteome</keyword>
<name>W4QHJ3_9BACI</name>
<dbReference type="Pfam" id="PF18765">
    <property type="entry name" value="Polbeta"/>
    <property type="match status" value="1"/>
</dbReference>
<dbReference type="PANTHER" id="PTHR43852">
    <property type="entry name" value="NUCLEOTIDYLTRANSFERASE"/>
    <property type="match status" value="1"/>
</dbReference>
<dbReference type="NCBIfam" id="NF047752">
    <property type="entry name" value="MntA_antitoxin"/>
    <property type="match status" value="1"/>
</dbReference>
<dbReference type="InterPro" id="IPR043519">
    <property type="entry name" value="NT_sf"/>
</dbReference>
<reference evidence="2" key="1">
    <citation type="journal article" date="2014" name="Genome Announc.">
        <title>Draft Genome Sequences of Three Alkaliphilic Bacillus Strains, Bacillus wakoensis JCM 9140T, Bacillus akibai JCM 9157T, and Bacillus hemicellulosilyticus JCM 9152T.</title>
        <authorList>
            <person name="Yuki M."/>
            <person name="Oshima K."/>
            <person name="Suda W."/>
            <person name="Oshida Y."/>
            <person name="Kitamura K."/>
            <person name="Iida T."/>
            <person name="Hattori M."/>
            <person name="Ohkuma M."/>
        </authorList>
    </citation>
    <scope>NUCLEOTIDE SEQUENCE [LARGE SCALE GENOMIC DNA]</scope>
    <source>
        <strain evidence="2">JCM 9152</strain>
    </source>
</reference>
<dbReference type="InterPro" id="IPR041633">
    <property type="entry name" value="Polbeta"/>
</dbReference>
<dbReference type="PANTHER" id="PTHR43852:SF2">
    <property type="entry name" value="PROTEIN ADENYLYLTRANSFERASE MNTA"/>
    <property type="match status" value="1"/>
</dbReference>
<dbReference type="EMBL" id="BAUU01000019">
    <property type="protein sequence ID" value="GAE31377.1"/>
    <property type="molecule type" value="Genomic_DNA"/>
</dbReference>
<protein>
    <recommendedName>
        <fullName evidence="1">Polymerase beta nucleotidyltransferase domain-containing protein</fullName>
    </recommendedName>
</protein>
<dbReference type="SUPFAM" id="SSF81301">
    <property type="entry name" value="Nucleotidyltransferase"/>
    <property type="match status" value="1"/>
</dbReference>
<evidence type="ECO:0000313" key="2">
    <source>
        <dbReference type="EMBL" id="GAE31377.1"/>
    </source>
</evidence>
<evidence type="ECO:0000259" key="1">
    <source>
        <dbReference type="Pfam" id="PF18765"/>
    </source>
</evidence>
<dbReference type="Gene3D" id="3.30.460.10">
    <property type="entry name" value="Beta Polymerase, domain 2"/>
    <property type="match status" value="1"/>
</dbReference>
<proteinExistence type="predicted"/>
<evidence type="ECO:0000313" key="3">
    <source>
        <dbReference type="Proteomes" id="UP000018895"/>
    </source>
</evidence>
<dbReference type="CDD" id="cd05403">
    <property type="entry name" value="NT_KNTase_like"/>
    <property type="match status" value="1"/>
</dbReference>
<organism evidence="2 3">
    <name type="scientific">Halalkalibacter hemicellulosilyticusJCM 9152</name>
    <dbReference type="NCBI Taxonomy" id="1236971"/>
    <lineage>
        <taxon>Bacteria</taxon>
        <taxon>Bacillati</taxon>
        <taxon>Bacillota</taxon>
        <taxon>Bacilli</taxon>
        <taxon>Bacillales</taxon>
        <taxon>Bacillaceae</taxon>
        <taxon>Halalkalibacter</taxon>
    </lineage>
</organism>
<comment type="caution">
    <text evidence="2">The sequence shown here is derived from an EMBL/GenBank/DDBJ whole genome shotgun (WGS) entry which is preliminary data.</text>
</comment>
<sequence>MDKHAIIACLVERVSPIFIVLFGSATNGFFRNDSDIDIAYLSETSLTSYERFMLAQELASQLNRDVDLIDLKEASIVFRVEIIQSGKIIYCSDDTKRMWYEMRALKMYAKLNEERKPVLDTINEKGTIYGE</sequence>